<keyword evidence="3" id="KW-1185">Reference proteome</keyword>
<feature type="transmembrane region" description="Helical" evidence="1">
    <location>
        <begin position="7"/>
        <end position="28"/>
    </location>
</feature>
<accession>A0AAV7HHU8</accession>
<evidence type="ECO:0000256" key="1">
    <source>
        <dbReference type="SAM" id="Phobius"/>
    </source>
</evidence>
<protein>
    <submittedName>
        <fullName evidence="2">Uncharacterized protein</fullName>
    </submittedName>
</protein>
<reference evidence="2 3" key="1">
    <citation type="journal article" date="2021" name="Hortic Res">
        <title>Chromosome-scale assembly of the Dendrobium chrysotoxum genome enhances the understanding of orchid evolution.</title>
        <authorList>
            <person name="Zhang Y."/>
            <person name="Zhang G.Q."/>
            <person name="Zhang D."/>
            <person name="Liu X.D."/>
            <person name="Xu X.Y."/>
            <person name="Sun W.H."/>
            <person name="Yu X."/>
            <person name="Zhu X."/>
            <person name="Wang Z.W."/>
            <person name="Zhao X."/>
            <person name="Zhong W.Y."/>
            <person name="Chen H."/>
            <person name="Yin W.L."/>
            <person name="Huang T."/>
            <person name="Niu S.C."/>
            <person name="Liu Z.J."/>
        </authorList>
    </citation>
    <scope>NUCLEOTIDE SEQUENCE [LARGE SCALE GENOMIC DNA]</scope>
    <source>
        <strain evidence="2">Lindl</strain>
    </source>
</reference>
<dbReference type="Proteomes" id="UP000775213">
    <property type="component" value="Unassembled WGS sequence"/>
</dbReference>
<keyword evidence="1" id="KW-0472">Membrane</keyword>
<organism evidence="2 3">
    <name type="scientific">Dendrobium chrysotoxum</name>
    <name type="common">Orchid</name>
    <dbReference type="NCBI Taxonomy" id="161865"/>
    <lineage>
        <taxon>Eukaryota</taxon>
        <taxon>Viridiplantae</taxon>
        <taxon>Streptophyta</taxon>
        <taxon>Embryophyta</taxon>
        <taxon>Tracheophyta</taxon>
        <taxon>Spermatophyta</taxon>
        <taxon>Magnoliopsida</taxon>
        <taxon>Liliopsida</taxon>
        <taxon>Asparagales</taxon>
        <taxon>Orchidaceae</taxon>
        <taxon>Epidendroideae</taxon>
        <taxon>Malaxideae</taxon>
        <taxon>Dendrobiinae</taxon>
        <taxon>Dendrobium</taxon>
    </lineage>
</organism>
<sequence length="96" mass="11598">MFNSQILFTLVSIYAHILVEIYVPKSILRKYGWVLSKVATYKKFNFKIFLFFAIIVEFMDIVLWNVLFCILIFANKKIHLKILKEKIQLIHKFLLW</sequence>
<gene>
    <name evidence="2" type="ORF">IEQ34_002905</name>
</gene>
<dbReference type="EMBL" id="JAGFBR010000004">
    <property type="protein sequence ID" value="KAH0467872.1"/>
    <property type="molecule type" value="Genomic_DNA"/>
</dbReference>
<comment type="caution">
    <text evidence="2">The sequence shown here is derived from an EMBL/GenBank/DDBJ whole genome shotgun (WGS) entry which is preliminary data.</text>
</comment>
<feature type="transmembrane region" description="Helical" evidence="1">
    <location>
        <begin position="48"/>
        <end position="74"/>
    </location>
</feature>
<keyword evidence="1" id="KW-0812">Transmembrane</keyword>
<proteinExistence type="predicted"/>
<evidence type="ECO:0000313" key="3">
    <source>
        <dbReference type="Proteomes" id="UP000775213"/>
    </source>
</evidence>
<keyword evidence="1" id="KW-1133">Transmembrane helix</keyword>
<dbReference type="AlphaFoldDB" id="A0AAV7HHU8"/>
<evidence type="ECO:0000313" key="2">
    <source>
        <dbReference type="EMBL" id="KAH0467872.1"/>
    </source>
</evidence>
<name>A0AAV7HHU8_DENCH</name>